<evidence type="ECO:0000259" key="4">
    <source>
        <dbReference type="Pfam" id="PF03088"/>
    </source>
</evidence>
<dbReference type="PANTHER" id="PTHR10426">
    <property type="entry name" value="STRICTOSIDINE SYNTHASE-RELATED"/>
    <property type="match status" value="1"/>
</dbReference>
<organism evidence="5">
    <name type="scientific">hydrothermal vent metagenome</name>
    <dbReference type="NCBI Taxonomy" id="652676"/>
    <lineage>
        <taxon>unclassified sequences</taxon>
        <taxon>metagenomes</taxon>
        <taxon>ecological metagenomes</taxon>
    </lineage>
</organism>
<sequence>MRSLTYVAVGFGAIIGVALLLPSPINSAATTPSTPQLLDGAYAPNDMLQSAQMTLLPAGVHGGEDVALDSKGCRYTGVDDGSILKLCSGGEDAGRWQTVANTQGRPLGLAMTPSDELIIADGVRGLLKWTHEGTLQVLADHYQGEALGVVDDVDIGNDGTIYFSDASTHWPLAQYLNDALEARPSGRLFALKPSGELTLLADDLAFANGVAVSSDQSFVLVNETYRYQITKVFLTGDRKGEKAIFADGLPSIPDGIARAADGSFWVAMYALRSPVLDALHPYPWIKNQMAKLPSWLLPVPPAYGLIVHFSEQGEVLQSLHDRAAVTVGNVTSVQPEDDGLHLGTLHSGAIGVLRF</sequence>
<dbReference type="InterPro" id="IPR018119">
    <property type="entry name" value="Strictosidine_synth_cons-reg"/>
</dbReference>
<dbReference type="Gene3D" id="2.120.10.30">
    <property type="entry name" value="TolB, C-terminal domain"/>
    <property type="match status" value="1"/>
</dbReference>
<proteinExistence type="inferred from homology"/>
<dbReference type="InterPro" id="IPR011042">
    <property type="entry name" value="6-blade_b-propeller_TolB-like"/>
</dbReference>
<evidence type="ECO:0000256" key="2">
    <source>
        <dbReference type="ARBA" id="ARBA00022553"/>
    </source>
</evidence>
<evidence type="ECO:0000313" key="5">
    <source>
        <dbReference type="EMBL" id="CUS42373.1"/>
    </source>
</evidence>
<dbReference type="EC" id="4.3.3.2" evidence="5"/>
<dbReference type="AlphaFoldDB" id="A0A160TEH3"/>
<name>A0A160TEH3_9ZZZZ</name>
<keyword evidence="2" id="KW-0597">Phosphoprotein</keyword>
<accession>A0A160TEH3</accession>
<dbReference type="GO" id="GO:0016787">
    <property type="term" value="F:hydrolase activity"/>
    <property type="evidence" value="ECO:0007669"/>
    <property type="project" value="TreeGrafter"/>
</dbReference>
<dbReference type="GO" id="GO:0016829">
    <property type="term" value="F:lyase activity"/>
    <property type="evidence" value="ECO:0007669"/>
    <property type="project" value="UniProtKB-KW"/>
</dbReference>
<dbReference type="SUPFAM" id="SSF63829">
    <property type="entry name" value="Calcium-dependent phosphotriesterase"/>
    <property type="match status" value="1"/>
</dbReference>
<dbReference type="Pfam" id="PF03088">
    <property type="entry name" value="Str_synth"/>
    <property type="match status" value="1"/>
</dbReference>
<gene>
    <name evidence="5" type="ORF">MGWOODY_Tha2497</name>
</gene>
<reference evidence="5" key="1">
    <citation type="submission" date="2015-10" db="EMBL/GenBank/DDBJ databases">
        <authorList>
            <person name="Gilbert D.G."/>
        </authorList>
    </citation>
    <scope>NUCLEOTIDE SEQUENCE</scope>
</reference>
<feature type="domain" description="Strictosidine synthase conserved region" evidence="4">
    <location>
        <begin position="151"/>
        <end position="235"/>
    </location>
</feature>
<dbReference type="Pfam" id="PF20067">
    <property type="entry name" value="SSL_N"/>
    <property type="match status" value="1"/>
</dbReference>
<comment type="similarity">
    <text evidence="1">Belongs to the strictosidine synthase family.</text>
</comment>
<evidence type="ECO:0000256" key="3">
    <source>
        <dbReference type="ARBA" id="ARBA00023180"/>
    </source>
</evidence>
<dbReference type="EMBL" id="CZQC01000065">
    <property type="protein sequence ID" value="CUS42373.1"/>
    <property type="molecule type" value="Genomic_DNA"/>
</dbReference>
<protein>
    <submittedName>
        <fullName evidence="5">Strictosidine synthase</fullName>
        <ecNumber evidence="5">4.3.3.2</ecNumber>
    </submittedName>
</protein>
<evidence type="ECO:0000256" key="1">
    <source>
        <dbReference type="ARBA" id="ARBA00009191"/>
    </source>
</evidence>
<dbReference type="PANTHER" id="PTHR10426:SF88">
    <property type="entry name" value="ADIPOCYTE PLASMA MEMBRANE-ASSOCIATED PROTEIN HEMOMUCIN-RELATED"/>
    <property type="match status" value="1"/>
</dbReference>
<keyword evidence="3" id="KW-0325">Glycoprotein</keyword>
<keyword evidence="5" id="KW-0456">Lyase</keyword>
<dbReference type="GO" id="GO:0012505">
    <property type="term" value="C:endomembrane system"/>
    <property type="evidence" value="ECO:0007669"/>
    <property type="project" value="TreeGrafter"/>
</dbReference>